<comment type="caution">
    <text evidence="3">The sequence shown here is derived from an EMBL/GenBank/DDBJ whole genome shotgun (WGS) entry which is preliminary data.</text>
</comment>
<evidence type="ECO:0000313" key="3">
    <source>
        <dbReference type="EMBL" id="RKK16186.1"/>
    </source>
</evidence>
<sequence>MRLLVARLSTFIILSIEKTLQHQQNEACPDYIKSPGECDKKRLSYNRSKRFAKRTQRRETSTKSSSTKND</sequence>
<protein>
    <recommendedName>
        <fullName evidence="4">Secreted protein</fullName>
    </recommendedName>
</protein>
<reference evidence="3" key="1">
    <citation type="journal article" date="2018" name="Sci. Rep.">
        <title>Characterisation of pathogen-specific regions and novel effector candidates in Fusarium oxysporum f. sp. cepae.</title>
        <authorList>
            <person name="Armitage A.D."/>
            <person name="Taylor A."/>
            <person name="Sobczyk M.K."/>
            <person name="Baxter L."/>
            <person name="Greenfield B.P."/>
            <person name="Bates H.J."/>
            <person name="Wilson F."/>
            <person name="Jackson A.C."/>
            <person name="Ott S."/>
            <person name="Harrison R.J."/>
            <person name="Clarkson J.P."/>
        </authorList>
    </citation>
    <scope>NUCLEOTIDE SEQUENCE [LARGE SCALE GENOMIC DNA]</scope>
    <source>
        <strain evidence="3">FoC_Fus2</strain>
    </source>
</reference>
<proteinExistence type="predicted"/>
<name>A0A3L6NE05_FUSOX</name>
<keyword evidence="2" id="KW-0732">Signal</keyword>
<feature type="compositionally biased region" description="Basic residues" evidence="1">
    <location>
        <begin position="43"/>
        <end position="56"/>
    </location>
</feature>
<feature type="signal peptide" evidence="2">
    <location>
        <begin position="1"/>
        <end position="21"/>
    </location>
</feature>
<evidence type="ECO:0000256" key="1">
    <source>
        <dbReference type="SAM" id="MobiDB-lite"/>
    </source>
</evidence>
<gene>
    <name evidence="3" type="ORF">BFJ65_g9757</name>
</gene>
<organism evidence="3">
    <name type="scientific">Fusarium oxysporum f. sp. cepae</name>
    <dbReference type="NCBI Taxonomy" id="396571"/>
    <lineage>
        <taxon>Eukaryota</taxon>
        <taxon>Fungi</taxon>
        <taxon>Dikarya</taxon>
        <taxon>Ascomycota</taxon>
        <taxon>Pezizomycotina</taxon>
        <taxon>Sordariomycetes</taxon>
        <taxon>Hypocreomycetidae</taxon>
        <taxon>Hypocreales</taxon>
        <taxon>Nectriaceae</taxon>
        <taxon>Fusarium</taxon>
        <taxon>Fusarium oxysporum species complex</taxon>
    </lineage>
</organism>
<dbReference type="AlphaFoldDB" id="A0A3L6NE05"/>
<accession>A0A3L6NE05</accession>
<feature type="chain" id="PRO_5017950394" description="Secreted protein" evidence="2">
    <location>
        <begin position="22"/>
        <end position="70"/>
    </location>
</feature>
<evidence type="ECO:0000256" key="2">
    <source>
        <dbReference type="SAM" id="SignalP"/>
    </source>
</evidence>
<dbReference type="EMBL" id="MRCU01000006">
    <property type="protein sequence ID" value="RKK16186.1"/>
    <property type="molecule type" value="Genomic_DNA"/>
</dbReference>
<evidence type="ECO:0008006" key="4">
    <source>
        <dbReference type="Google" id="ProtNLM"/>
    </source>
</evidence>
<dbReference type="Proteomes" id="UP000270866">
    <property type="component" value="Chromosome 8"/>
</dbReference>
<feature type="region of interest" description="Disordered" evidence="1">
    <location>
        <begin position="22"/>
        <end position="70"/>
    </location>
</feature>